<dbReference type="EMBL" id="AMZH03006063">
    <property type="protein sequence ID" value="RRT64766.1"/>
    <property type="molecule type" value="Genomic_DNA"/>
</dbReference>
<comment type="caution">
    <text evidence="2">The sequence shown here is derived from an EMBL/GenBank/DDBJ whole genome shotgun (WGS) entry which is preliminary data.</text>
</comment>
<proteinExistence type="predicted"/>
<reference evidence="2 3" key="1">
    <citation type="journal article" date="2014" name="Agronomy (Basel)">
        <title>A Draft Genome Sequence for Ensete ventricosum, the Drought-Tolerant Tree Against Hunger.</title>
        <authorList>
            <person name="Harrison J."/>
            <person name="Moore K.A."/>
            <person name="Paszkiewicz K."/>
            <person name="Jones T."/>
            <person name="Grant M."/>
            <person name="Ambacheew D."/>
            <person name="Muzemil S."/>
            <person name="Studholme D.J."/>
        </authorList>
    </citation>
    <scope>NUCLEOTIDE SEQUENCE [LARGE SCALE GENOMIC DNA]</scope>
</reference>
<dbReference type="Proteomes" id="UP000287651">
    <property type="component" value="Unassembled WGS sequence"/>
</dbReference>
<evidence type="ECO:0000313" key="3">
    <source>
        <dbReference type="Proteomes" id="UP000287651"/>
    </source>
</evidence>
<name>A0A426ZLA7_ENSVE</name>
<accession>A0A426ZLA7</accession>
<gene>
    <name evidence="2" type="ORF">B296_00037164</name>
</gene>
<feature type="region of interest" description="Disordered" evidence="1">
    <location>
        <begin position="1"/>
        <end position="46"/>
    </location>
</feature>
<evidence type="ECO:0000256" key="1">
    <source>
        <dbReference type="SAM" id="MobiDB-lite"/>
    </source>
</evidence>
<feature type="compositionally biased region" description="Basic and acidic residues" evidence="1">
    <location>
        <begin position="118"/>
        <end position="127"/>
    </location>
</feature>
<evidence type="ECO:0000313" key="2">
    <source>
        <dbReference type="EMBL" id="RRT64766.1"/>
    </source>
</evidence>
<dbReference type="AlphaFoldDB" id="A0A426ZLA7"/>
<protein>
    <submittedName>
        <fullName evidence="2">Uncharacterized protein</fullName>
    </submittedName>
</protein>
<sequence>MGDQPRPAPMQGQPPMGKPAARGIRLRPRPMQGGGRVRTSQGHKGRQTLAICRRSPAGATLACRSAARKGCRLLPAGTAPLEVPPVGAEPTTWGDDGLPQKAKVGRAAVGGQGNYRPRRGDCGDDGA</sequence>
<feature type="region of interest" description="Disordered" evidence="1">
    <location>
        <begin position="76"/>
        <end position="127"/>
    </location>
</feature>
<organism evidence="2 3">
    <name type="scientific">Ensete ventricosum</name>
    <name type="common">Abyssinian banana</name>
    <name type="synonym">Musa ensete</name>
    <dbReference type="NCBI Taxonomy" id="4639"/>
    <lineage>
        <taxon>Eukaryota</taxon>
        <taxon>Viridiplantae</taxon>
        <taxon>Streptophyta</taxon>
        <taxon>Embryophyta</taxon>
        <taxon>Tracheophyta</taxon>
        <taxon>Spermatophyta</taxon>
        <taxon>Magnoliopsida</taxon>
        <taxon>Liliopsida</taxon>
        <taxon>Zingiberales</taxon>
        <taxon>Musaceae</taxon>
        <taxon>Ensete</taxon>
    </lineage>
</organism>